<dbReference type="InterPro" id="IPR023214">
    <property type="entry name" value="HAD_sf"/>
</dbReference>
<dbReference type="EMBL" id="MOAY01000019">
    <property type="protein sequence ID" value="ROM58197.1"/>
    <property type="molecule type" value="Genomic_DNA"/>
</dbReference>
<dbReference type="Proteomes" id="UP000284656">
    <property type="component" value="Unassembled WGS sequence"/>
</dbReference>
<dbReference type="AlphaFoldDB" id="A0A423FJP5"/>
<organism evidence="2 3">
    <name type="scientific">Pseudomonas poae</name>
    <dbReference type="NCBI Taxonomy" id="200451"/>
    <lineage>
        <taxon>Bacteria</taxon>
        <taxon>Pseudomonadati</taxon>
        <taxon>Pseudomonadota</taxon>
        <taxon>Gammaproteobacteria</taxon>
        <taxon>Pseudomonadales</taxon>
        <taxon>Pseudomonadaceae</taxon>
        <taxon>Pseudomonas</taxon>
    </lineage>
</organism>
<dbReference type="NCBIfam" id="TIGR01509">
    <property type="entry name" value="HAD-SF-IA-v3"/>
    <property type="match status" value="1"/>
</dbReference>
<proteinExistence type="predicted"/>
<dbReference type="InterPro" id="IPR051806">
    <property type="entry name" value="HAD-like_SPP"/>
</dbReference>
<dbReference type="InterPro" id="IPR023198">
    <property type="entry name" value="PGP-like_dom2"/>
</dbReference>
<evidence type="ECO:0000256" key="1">
    <source>
        <dbReference type="ARBA" id="ARBA00001946"/>
    </source>
</evidence>
<dbReference type="Gene3D" id="1.10.150.240">
    <property type="entry name" value="Putative phosphatase, domain 2"/>
    <property type="match status" value="1"/>
</dbReference>
<dbReference type="Gene3D" id="3.40.50.1000">
    <property type="entry name" value="HAD superfamily/HAD-like"/>
    <property type="match status" value="1"/>
</dbReference>
<protein>
    <submittedName>
        <fullName evidence="2">Hydrolase</fullName>
    </submittedName>
</protein>
<dbReference type="InterPro" id="IPR041492">
    <property type="entry name" value="HAD_2"/>
</dbReference>
<evidence type="ECO:0000313" key="3">
    <source>
        <dbReference type="Proteomes" id="UP000284656"/>
    </source>
</evidence>
<keyword evidence="2" id="KW-0378">Hydrolase</keyword>
<comment type="cofactor">
    <cofactor evidence="1">
        <name>Mg(2+)</name>
        <dbReference type="ChEBI" id="CHEBI:18420"/>
    </cofactor>
</comment>
<dbReference type="PANTHER" id="PTHR43481:SF4">
    <property type="entry name" value="GLYCEROL-1-PHOSPHATE PHOSPHOHYDROLASE 1-RELATED"/>
    <property type="match status" value="1"/>
</dbReference>
<comment type="caution">
    <text evidence="2">The sequence shown here is derived from an EMBL/GenBank/DDBJ whole genome shotgun (WGS) entry which is preliminary data.</text>
</comment>
<reference evidence="2 3" key="1">
    <citation type="submission" date="2016-10" db="EMBL/GenBank/DDBJ databases">
        <title>Comparative genome analysis of multiple Pseudomonas spp. focuses on biocontrol and plant growth promoting traits.</title>
        <authorList>
            <person name="Tao X.-Y."/>
            <person name="Taylor C.G."/>
        </authorList>
    </citation>
    <scope>NUCLEOTIDE SEQUENCE [LARGE SCALE GENOMIC DNA]</scope>
    <source>
        <strain evidence="2 3">29G9</strain>
    </source>
</reference>
<dbReference type="Pfam" id="PF13419">
    <property type="entry name" value="HAD_2"/>
    <property type="match status" value="1"/>
</dbReference>
<dbReference type="SUPFAM" id="SSF56784">
    <property type="entry name" value="HAD-like"/>
    <property type="match status" value="1"/>
</dbReference>
<gene>
    <name evidence="2" type="ORF">BK648_05435</name>
</gene>
<name>A0A423FJP5_9PSED</name>
<dbReference type="InterPro" id="IPR036412">
    <property type="entry name" value="HAD-like_sf"/>
</dbReference>
<accession>A0A423FJP5</accession>
<sequence>MDGVLIQSREVIEHAWTSVAREYGVEVSQNFIHEHIHGRPGEYTLQALFPNFSQPTRSIIKKQVDAAEEVAVCLLVPGVAKLISKLRERSVPLALVTSSWPARIAYVLDHHGLEATFECIVSREDVSNGKPAPDCYQLAARKLNTPINECLVFEDSVSGVQSAVSSGACCLGISNDFSLSNYGAKAVYTDFNALPIIESLASTSLFNEKSLILGNHSFRSLTS</sequence>
<evidence type="ECO:0000313" key="2">
    <source>
        <dbReference type="EMBL" id="ROM58197.1"/>
    </source>
</evidence>
<dbReference type="GO" id="GO:0050308">
    <property type="term" value="F:sugar-phosphatase activity"/>
    <property type="evidence" value="ECO:0007669"/>
    <property type="project" value="TreeGrafter"/>
</dbReference>
<dbReference type="InterPro" id="IPR006439">
    <property type="entry name" value="HAD-SF_hydro_IA"/>
</dbReference>
<dbReference type="PANTHER" id="PTHR43481">
    <property type="entry name" value="FRUCTOSE-1-PHOSPHATE PHOSPHATASE"/>
    <property type="match status" value="1"/>
</dbReference>